<keyword evidence="1" id="KW-1185">Reference proteome</keyword>
<evidence type="ECO:0000313" key="1">
    <source>
        <dbReference type="Proteomes" id="UP000887565"/>
    </source>
</evidence>
<accession>A0A915IB12</accession>
<proteinExistence type="predicted"/>
<name>A0A915IB12_ROMCU</name>
<organism evidence="1 2">
    <name type="scientific">Romanomermis culicivorax</name>
    <name type="common">Nematode worm</name>
    <dbReference type="NCBI Taxonomy" id="13658"/>
    <lineage>
        <taxon>Eukaryota</taxon>
        <taxon>Metazoa</taxon>
        <taxon>Ecdysozoa</taxon>
        <taxon>Nematoda</taxon>
        <taxon>Enoplea</taxon>
        <taxon>Dorylaimia</taxon>
        <taxon>Mermithida</taxon>
        <taxon>Mermithoidea</taxon>
        <taxon>Mermithidae</taxon>
        <taxon>Romanomermis</taxon>
    </lineage>
</organism>
<dbReference type="WBParaSite" id="nRc.2.0.1.t10451-RA">
    <property type="protein sequence ID" value="nRc.2.0.1.t10451-RA"/>
    <property type="gene ID" value="nRc.2.0.1.g10451"/>
</dbReference>
<evidence type="ECO:0000313" key="2">
    <source>
        <dbReference type="WBParaSite" id="nRc.2.0.1.t10451-RA"/>
    </source>
</evidence>
<dbReference type="Proteomes" id="UP000887565">
    <property type="component" value="Unplaced"/>
</dbReference>
<dbReference type="AlphaFoldDB" id="A0A915IB12"/>
<sequence>MAMMIPATPMTTTMTAIAKKPMTAATIAINPGPCPTPVTIAAIDTKLLYISTTTPAAYAKTTQ</sequence>
<protein>
    <submittedName>
        <fullName evidence="2">Uncharacterized protein</fullName>
    </submittedName>
</protein>
<reference evidence="2" key="1">
    <citation type="submission" date="2022-11" db="UniProtKB">
        <authorList>
            <consortium name="WormBaseParasite"/>
        </authorList>
    </citation>
    <scope>IDENTIFICATION</scope>
</reference>